<evidence type="ECO:0000256" key="3">
    <source>
        <dbReference type="ARBA" id="ARBA00023163"/>
    </source>
</evidence>
<evidence type="ECO:0000259" key="6">
    <source>
        <dbReference type="SMART" id="SM00906"/>
    </source>
</evidence>
<dbReference type="GO" id="GO:0005634">
    <property type="term" value="C:nucleus"/>
    <property type="evidence" value="ECO:0007669"/>
    <property type="project" value="UniProtKB-SubCell"/>
</dbReference>
<proteinExistence type="predicted"/>
<dbReference type="InterPro" id="IPR050613">
    <property type="entry name" value="Sec_Metabolite_Reg"/>
</dbReference>
<dbReference type="Pfam" id="PF04082">
    <property type="entry name" value="Fungal_trans"/>
    <property type="match status" value="1"/>
</dbReference>
<dbReference type="GO" id="GO:0008270">
    <property type="term" value="F:zinc ion binding"/>
    <property type="evidence" value="ECO:0007669"/>
    <property type="project" value="InterPro"/>
</dbReference>
<evidence type="ECO:0000256" key="5">
    <source>
        <dbReference type="SAM" id="MobiDB-lite"/>
    </source>
</evidence>
<organism evidence="7 8">
    <name type="scientific">Elaphomyces granulatus</name>
    <dbReference type="NCBI Taxonomy" id="519963"/>
    <lineage>
        <taxon>Eukaryota</taxon>
        <taxon>Fungi</taxon>
        <taxon>Dikarya</taxon>
        <taxon>Ascomycota</taxon>
        <taxon>Pezizomycotina</taxon>
        <taxon>Eurotiomycetes</taxon>
        <taxon>Eurotiomycetidae</taxon>
        <taxon>Eurotiales</taxon>
        <taxon>Elaphomycetaceae</taxon>
        <taxon>Elaphomyces</taxon>
    </lineage>
</organism>
<dbReference type="CDD" id="cd12148">
    <property type="entry name" value="fungal_TF_MHR"/>
    <property type="match status" value="1"/>
</dbReference>
<dbReference type="OrthoDB" id="3989227at2759"/>
<name>A0A232M158_9EURO</name>
<accession>A0A232M158</accession>
<dbReference type="InterPro" id="IPR007219">
    <property type="entry name" value="XnlR_reg_dom"/>
</dbReference>
<reference evidence="7 8" key="1">
    <citation type="journal article" date="2015" name="Environ. Microbiol.">
        <title>Metagenome sequence of Elaphomyces granulatus from sporocarp tissue reveals Ascomycota ectomycorrhizal fingerprints of genome expansion and a Proteobacteria-rich microbiome.</title>
        <authorList>
            <person name="Quandt C.A."/>
            <person name="Kohler A."/>
            <person name="Hesse C.N."/>
            <person name="Sharpton T.J."/>
            <person name="Martin F."/>
            <person name="Spatafora J.W."/>
        </authorList>
    </citation>
    <scope>NUCLEOTIDE SEQUENCE [LARGE SCALE GENOMIC DNA]</scope>
    <source>
        <strain evidence="7 8">OSC145934</strain>
    </source>
</reference>
<keyword evidence="2" id="KW-0805">Transcription regulation</keyword>
<evidence type="ECO:0000256" key="1">
    <source>
        <dbReference type="ARBA" id="ARBA00004123"/>
    </source>
</evidence>
<evidence type="ECO:0000256" key="2">
    <source>
        <dbReference type="ARBA" id="ARBA00023015"/>
    </source>
</evidence>
<dbReference type="EMBL" id="NPHW01003293">
    <property type="protein sequence ID" value="OXV09837.1"/>
    <property type="molecule type" value="Genomic_DNA"/>
</dbReference>
<comment type="subcellular location">
    <subcellularLocation>
        <location evidence="1">Nucleus</location>
    </subcellularLocation>
</comment>
<comment type="caution">
    <text evidence="7">The sequence shown here is derived from an EMBL/GenBank/DDBJ whole genome shotgun (WGS) entry which is preliminary data.</text>
</comment>
<keyword evidence="4" id="KW-0539">Nucleus</keyword>
<dbReference type="PANTHER" id="PTHR31001">
    <property type="entry name" value="UNCHARACTERIZED TRANSCRIPTIONAL REGULATORY PROTEIN"/>
    <property type="match status" value="1"/>
</dbReference>
<evidence type="ECO:0000313" key="8">
    <source>
        <dbReference type="Proteomes" id="UP000243515"/>
    </source>
</evidence>
<dbReference type="GO" id="GO:0003677">
    <property type="term" value="F:DNA binding"/>
    <property type="evidence" value="ECO:0007669"/>
    <property type="project" value="InterPro"/>
</dbReference>
<gene>
    <name evidence="7" type="ORF">Egran_02400</name>
</gene>
<dbReference type="PANTHER" id="PTHR31001:SF40">
    <property type="entry name" value="ZN(II)2CYS6 TRANSCRIPTION FACTOR (EUROFUNG)"/>
    <property type="match status" value="1"/>
</dbReference>
<protein>
    <recommendedName>
        <fullName evidence="6">Xylanolytic transcriptional activator regulatory domain-containing protein</fullName>
    </recommendedName>
</protein>
<evidence type="ECO:0000256" key="4">
    <source>
        <dbReference type="ARBA" id="ARBA00023242"/>
    </source>
</evidence>
<feature type="domain" description="Xylanolytic transcriptional activator regulatory" evidence="6">
    <location>
        <begin position="399"/>
        <end position="473"/>
    </location>
</feature>
<dbReference type="AlphaFoldDB" id="A0A232M158"/>
<keyword evidence="8" id="KW-1185">Reference proteome</keyword>
<dbReference type="Proteomes" id="UP000243515">
    <property type="component" value="Unassembled WGS sequence"/>
</dbReference>
<feature type="compositionally biased region" description="Basic and acidic residues" evidence="5">
    <location>
        <begin position="19"/>
        <end position="33"/>
    </location>
</feature>
<dbReference type="GO" id="GO:0006351">
    <property type="term" value="P:DNA-templated transcription"/>
    <property type="evidence" value="ECO:0007669"/>
    <property type="project" value="InterPro"/>
</dbReference>
<dbReference type="SMART" id="SM00906">
    <property type="entry name" value="Fungal_trans"/>
    <property type="match status" value="1"/>
</dbReference>
<feature type="region of interest" description="Disordered" evidence="5">
    <location>
        <begin position="19"/>
        <end position="44"/>
    </location>
</feature>
<evidence type="ECO:0000313" key="7">
    <source>
        <dbReference type="EMBL" id="OXV09837.1"/>
    </source>
</evidence>
<feature type="compositionally biased region" description="Low complexity" evidence="5">
    <location>
        <begin position="91"/>
        <end position="103"/>
    </location>
</feature>
<feature type="region of interest" description="Disordered" evidence="5">
    <location>
        <begin position="85"/>
        <end position="114"/>
    </location>
</feature>
<sequence length="848" mass="94754">MRIKEKCIYEIGIRNRSFDRVSQKSHTEPDSRSENGILESRIDQSSAYSEKPANWVNNDSSNILFKDFGGAAKQITPGISPVSGPLSYHGSSSNVESNFPSSNTSPALSPQPKHRSLNLAYSNVPSWEEALQEASDNGRNHLWGIKTGATAQQPATDKYHRGVKWSSMSDSPIYEPPFYETVAMDEFPTRPQTPQSDRSILPSDYLSVRRGARVRYIGKAFWGIITGRESLSDDFFDENHDPRPDTLQQNIASFRLANLLRSLPSKPVCDVLVFSFLVGVRPIYPLVHVPTFQTNYDELWECYLNGDTPSLPEKLLDDPTFICLLFAVLYSGASAAPALIWPSPELQGLKKEMIVNHLKTAYSTSLSMCHHIEHPTFNTLVSSLLTHPFMEPEGGSLGSAVFVSTVVRLAESMGMHREDQLSRLDAVTRELRRRVWWHIVWLDVQSSISSGLPTCCGNEALDTVRMVAETRDETLSHVPQFSSPDPSIAVQSVAMLYAVGRYETARLQYSLINNLQSARGMTQESYAEIVGAAKKLQYKIDTLIARIPAQGIPEKGLIPSRLANASLLTHPTLYEDTASHPTVFATWVRIMLTMLKLEVAILLQKPFLGHPDSKHPQEQKSWTSIAQLSVDYLRNFLQLHRAPAFAPYMWSCSNYYGPLQCAFLTLIYLNHNRESENAQLARYCVDELIDHCISDHQQLDNDSVKEGPDNPTLKAQQEMISLAKKVLVNLHKKLDLPPENDERPPRPFDPLSCRFQSSSSLLFNSTRPNPMSIPLSATSSRECDLAVTADVLPLSGHNSHSMMPDSSPTHGFLHDISELEAWCSLIQDTGKFPSLGQDEVISLDDSVI</sequence>
<keyword evidence="3" id="KW-0804">Transcription</keyword>